<keyword evidence="2" id="KW-0547">Nucleotide-binding</keyword>
<dbReference type="InterPro" id="IPR043129">
    <property type="entry name" value="ATPase_NBD"/>
</dbReference>
<evidence type="ECO:0000313" key="6">
    <source>
        <dbReference type="Proteomes" id="UP000005239"/>
    </source>
</evidence>
<gene>
    <name evidence="5" type="primary">WBGene00281107</name>
</gene>
<feature type="compositionally biased region" description="Basic and acidic residues" evidence="4">
    <location>
        <begin position="31"/>
        <end position="41"/>
    </location>
</feature>
<accession>A0A2A6BVQ6</accession>
<reference evidence="6" key="1">
    <citation type="journal article" date="2008" name="Nat. Genet.">
        <title>The Pristionchus pacificus genome provides a unique perspective on nematode lifestyle and parasitism.</title>
        <authorList>
            <person name="Dieterich C."/>
            <person name="Clifton S.W."/>
            <person name="Schuster L.N."/>
            <person name="Chinwalla A."/>
            <person name="Delehaunty K."/>
            <person name="Dinkelacker I."/>
            <person name="Fulton L."/>
            <person name="Fulton R."/>
            <person name="Godfrey J."/>
            <person name="Minx P."/>
            <person name="Mitreva M."/>
            <person name="Roeseler W."/>
            <person name="Tian H."/>
            <person name="Witte H."/>
            <person name="Yang S.P."/>
            <person name="Wilson R.K."/>
            <person name="Sommer R.J."/>
        </authorList>
    </citation>
    <scope>NUCLEOTIDE SEQUENCE [LARGE SCALE GENOMIC DNA]</scope>
    <source>
        <strain evidence="6">PS312</strain>
    </source>
</reference>
<protein>
    <submittedName>
        <fullName evidence="5">Uncharacterized protein</fullName>
    </submittedName>
</protein>
<evidence type="ECO:0000256" key="2">
    <source>
        <dbReference type="ARBA" id="ARBA00022741"/>
    </source>
</evidence>
<dbReference type="Gene3D" id="3.30.30.30">
    <property type="match status" value="1"/>
</dbReference>
<keyword evidence="3" id="KW-0067">ATP-binding</keyword>
<organism evidence="5 6">
    <name type="scientific">Pristionchus pacificus</name>
    <name type="common">Parasitic nematode worm</name>
    <dbReference type="NCBI Taxonomy" id="54126"/>
    <lineage>
        <taxon>Eukaryota</taxon>
        <taxon>Metazoa</taxon>
        <taxon>Ecdysozoa</taxon>
        <taxon>Nematoda</taxon>
        <taxon>Chromadorea</taxon>
        <taxon>Rhabditida</taxon>
        <taxon>Rhabditina</taxon>
        <taxon>Diplogasteromorpha</taxon>
        <taxon>Diplogasteroidea</taxon>
        <taxon>Neodiplogasteridae</taxon>
        <taxon>Pristionchus</taxon>
    </lineage>
</organism>
<dbReference type="AlphaFoldDB" id="A0A2A6BVQ6"/>
<dbReference type="Gene3D" id="3.30.420.40">
    <property type="match status" value="1"/>
</dbReference>
<dbReference type="SUPFAM" id="SSF53067">
    <property type="entry name" value="Actin-like ATPase domain"/>
    <property type="match status" value="1"/>
</dbReference>
<keyword evidence="6" id="KW-1185">Reference proteome</keyword>
<dbReference type="EnsemblMetazoa" id="PPA42738.1">
    <property type="protein sequence ID" value="PPA42738.1"/>
    <property type="gene ID" value="WBGene00281107"/>
</dbReference>
<dbReference type="GO" id="GO:0140662">
    <property type="term" value="F:ATP-dependent protein folding chaperone"/>
    <property type="evidence" value="ECO:0007669"/>
    <property type="project" value="InterPro"/>
</dbReference>
<dbReference type="OrthoDB" id="2401965at2759"/>
<reference evidence="5" key="2">
    <citation type="submission" date="2022-06" db="UniProtKB">
        <authorList>
            <consortium name="EnsemblMetazoa"/>
        </authorList>
    </citation>
    <scope>IDENTIFICATION</scope>
    <source>
        <strain evidence="5">PS312</strain>
    </source>
</reference>
<dbReference type="Pfam" id="PF00012">
    <property type="entry name" value="HSP70"/>
    <property type="match status" value="1"/>
</dbReference>
<evidence type="ECO:0000256" key="1">
    <source>
        <dbReference type="ARBA" id="ARBA00007381"/>
    </source>
</evidence>
<dbReference type="PANTHER" id="PTHR19375">
    <property type="entry name" value="HEAT SHOCK PROTEIN 70KDA"/>
    <property type="match status" value="1"/>
</dbReference>
<dbReference type="InterPro" id="IPR013126">
    <property type="entry name" value="Hsp_70_fam"/>
</dbReference>
<feature type="compositionally biased region" description="Basic and acidic residues" evidence="4">
    <location>
        <begin position="1"/>
        <end position="10"/>
    </location>
</feature>
<evidence type="ECO:0000256" key="4">
    <source>
        <dbReference type="SAM" id="MobiDB-lite"/>
    </source>
</evidence>
<dbReference type="Proteomes" id="UP000005239">
    <property type="component" value="Unassembled WGS sequence"/>
</dbReference>
<sequence length="170" mass="19429">MAAPERERRSWFPFFRSRRAKKPPEPPAKPPVERAREAKVDKPRRHAPAVGIDLGTTFTALAYFQRGEAKVMQNDEGHDITPSVVHLGRTVQVGEEAVKSRRDATRSRGDEETIYNIKRIMGRAHDDPDLRGINWPFEIVEGENGRAAVKVDEFMHTPEQISSLILKYMR</sequence>
<proteinExistence type="inferred from homology"/>
<dbReference type="FunFam" id="3.30.420.40:FF:000028">
    <property type="entry name" value="heat shock 70 kDa protein-like"/>
    <property type="match status" value="1"/>
</dbReference>
<name>A0A2A6BVQ6_PRIPA</name>
<evidence type="ECO:0000313" key="5">
    <source>
        <dbReference type="EnsemblMetazoa" id="PPA42738.1"/>
    </source>
</evidence>
<comment type="similarity">
    <text evidence="1">Belongs to the heat shock protein 70 family.</text>
</comment>
<feature type="region of interest" description="Disordered" evidence="4">
    <location>
        <begin position="1"/>
        <end position="46"/>
    </location>
</feature>
<accession>A0A8R1Z053</accession>
<dbReference type="GO" id="GO:0005524">
    <property type="term" value="F:ATP binding"/>
    <property type="evidence" value="ECO:0007669"/>
    <property type="project" value="UniProtKB-KW"/>
</dbReference>
<evidence type="ECO:0000256" key="3">
    <source>
        <dbReference type="ARBA" id="ARBA00022840"/>
    </source>
</evidence>